<dbReference type="EMBL" id="KV722332">
    <property type="protein sequence ID" value="OCH96184.1"/>
    <property type="molecule type" value="Genomic_DNA"/>
</dbReference>
<dbReference type="AlphaFoldDB" id="A0A8E2DUF5"/>
<feature type="compositionally biased region" description="Polar residues" evidence="1">
    <location>
        <begin position="184"/>
        <end position="199"/>
    </location>
</feature>
<evidence type="ECO:0000313" key="3">
    <source>
        <dbReference type="Proteomes" id="UP000250043"/>
    </source>
</evidence>
<organism evidence="2 3">
    <name type="scientific">Obba rivulosa</name>
    <dbReference type="NCBI Taxonomy" id="1052685"/>
    <lineage>
        <taxon>Eukaryota</taxon>
        <taxon>Fungi</taxon>
        <taxon>Dikarya</taxon>
        <taxon>Basidiomycota</taxon>
        <taxon>Agaricomycotina</taxon>
        <taxon>Agaricomycetes</taxon>
        <taxon>Polyporales</taxon>
        <taxon>Gelatoporiaceae</taxon>
        <taxon>Obba</taxon>
    </lineage>
</organism>
<sequence length="623" mass="66972">MLPLQSAVFALAAYLGLIGGNVMPRYHINLAVLHRYAPLRSIQVTFYIFTDVISAELITVQSNVDNFLTSVDIHAYLASMVPPSVEDSMDSSALYWTIARVALANIMHPGECSRTCSMDPQEDAIPNFDLSLTPQEPGKLEQFVVPLLEPLPAHVMLLPEPLPGAQCHLDVAKSPREISGLLVSPSTTGSTSSHFPRSSDSTHKPRILASPAQHVDLYGLGVAWYMFCFGQLSDFLERPHLGLSAGVPPFVLCIFLGFVAGKIIKYLTRMGARGRIVQLEVIEVHDKPLLFSSAVRSMHIALPEIEMRLHAASVPAAWTSVVPEVCTSAPQTVCLSNLLFYLQQAQSIDSMVLLEDHSDDAIQAISSSLTLSSPEILSEFDDAVIHACTSKLTPDSVSSGSQTNGIDEFSVISSCDNVDMLLQSPPPSSLEGHSDGIGKFSTPFRYNDLHTLPRSAPPRMSDQSSLPSSSLPTSPSSGSLPFMCDVSFEKHSDDINKISSDDAITPSSTPGTTTPSSSSLFSPHTPSSAQPANAAAASRPAVLPHRIGHNIPGLPPTPINQAPLSRPSARSIAEPMRQPQGRGSAHSSRGPRSRVRGGRSRLVTNALHDTPTNTRRSGYTTRS</sequence>
<gene>
    <name evidence="2" type="ORF">OBBRIDRAFT_368652</name>
</gene>
<feature type="compositionally biased region" description="Basic residues" evidence="1">
    <location>
        <begin position="589"/>
        <end position="599"/>
    </location>
</feature>
<proteinExistence type="predicted"/>
<protein>
    <submittedName>
        <fullName evidence="2">Uncharacterized protein</fullName>
    </submittedName>
</protein>
<reference evidence="2 3" key="1">
    <citation type="submission" date="2016-07" db="EMBL/GenBank/DDBJ databases">
        <title>Draft genome of the white-rot fungus Obba rivulosa 3A-2.</title>
        <authorList>
            <consortium name="DOE Joint Genome Institute"/>
            <person name="Miettinen O."/>
            <person name="Riley R."/>
            <person name="Acob R."/>
            <person name="Barry K."/>
            <person name="Cullen D."/>
            <person name="De Vries R."/>
            <person name="Hainaut M."/>
            <person name="Hatakka A."/>
            <person name="Henrissat B."/>
            <person name="Hilden K."/>
            <person name="Kuo R."/>
            <person name="Labutti K."/>
            <person name="Lipzen A."/>
            <person name="Makela M.R."/>
            <person name="Sandor L."/>
            <person name="Spatafora J.W."/>
            <person name="Grigoriev I.V."/>
            <person name="Hibbett D.S."/>
        </authorList>
    </citation>
    <scope>NUCLEOTIDE SEQUENCE [LARGE SCALE GENOMIC DNA]</scope>
    <source>
        <strain evidence="2 3">3A-2</strain>
    </source>
</reference>
<feature type="compositionally biased region" description="Low complexity" evidence="1">
    <location>
        <begin position="464"/>
        <end position="481"/>
    </location>
</feature>
<accession>A0A8E2DUF5</accession>
<feature type="region of interest" description="Disordered" evidence="1">
    <location>
        <begin position="182"/>
        <end position="204"/>
    </location>
</feature>
<feature type="region of interest" description="Disordered" evidence="1">
    <location>
        <begin position="497"/>
        <end position="623"/>
    </location>
</feature>
<feature type="compositionally biased region" description="Polar residues" evidence="1">
    <location>
        <begin position="610"/>
        <end position="623"/>
    </location>
</feature>
<evidence type="ECO:0000256" key="1">
    <source>
        <dbReference type="SAM" id="MobiDB-lite"/>
    </source>
</evidence>
<evidence type="ECO:0000313" key="2">
    <source>
        <dbReference type="EMBL" id="OCH96184.1"/>
    </source>
</evidence>
<name>A0A8E2DUF5_9APHY</name>
<feature type="compositionally biased region" description="Low complexity" evidence="1">
    <location>
        <begin position="505"/>
        <end position="541"/>
    </location>
</feature>
<dbReference type="Proteomes" id="UP000250043">
    <property type="component" value="Unassembled WGS sequence"/>
</dbReference>
<keyword evidence="3" id="KW-1185">Reference proteome</keyword>
<feature type="region of interest" description="Disordered" evidence="1">
    <location>
        <begin position="448"/>
        <end position="484"/>
    </location>
</feature>